<comment type="caution">
    <text evidence="1">The sequence shown here is derived from an EMBL/GenBank/DDBJ whole genome shotgun (WGS) entry which is preliminary data.</text>
</comment>
<accession>A0A2G9H1D8</accession>
<dbReference type="AlphaFoldDB" id="A0A2G9H1D8"/>
<keyword evidence="2" id="KW-1185">Reference proteome</keyword>
<proteinExistence type="predicted"/>
<organism evidence="1 2">
    <name type="scientific">Handroanthus impetiginosus</name>
    <dbReference type="NCBI Taxonomy" id="429701"/>
    <lineage>
        <taxon>Eukaryota</taxon>
        <taxon>Viridiplantae</taxon>
        <taxon>Streptophyta</taxon>
        <taxon>Embryophyta</taxon>
        <taxon>Tracheophyta</taxon>
        <taxon>Spermatophyta</taxon>
        <taxon>Magnoliopsida</taxon>
        <taxon>eudicotyledons</taxon>
        <taxon>Gunneridae</taxon>
        <taxon>Pentapetalae</taxon>
        <taxon>asterids</taxon>
        <taxon>lamiids</taxon>
        <taxon>Lamiales</taxon>
        <taxon>Bignoniaceae</taxon>
        <taxon>Crescentiina</taxon>
        <taxon>Tabebuia alliance</taxon>
        <taxon>Handroanthus</taxon>
    </lineage>
</organism>
<gene>
    <name evidence="1" type="ORF">CDL12_16059</name>
</gene>
<dbReference type="EMBL" id="NKXS01002956">
    <property type="protein sequence ID" value="PIN11342.1"/>
    <property type="molecule type" value="Genomic_DNA"/>
</dbReference>
<sequence length="104" mass="12346">MQNSNIKELKYQKHINTFLQKYDTGTMSLILPLSILSIDDIHFFITEIPLRIYNHLHIDENFNQKVFPKTWQAVRGGSFNNVKINFSPYTNINKVVMEKQHYCK</sequence>
<protein>
    <submittedName>
        <fullName evidence="1">Uncharacterized protein</fullName>
    </submittedName>
</protein>
<name>A0A2G9H1D8_9LAMI</name>
<evidence type="ECO:0000313" key="1">
    <source>
        <dbReference type="EMBL" id="PIN11342.1"/>
    </source>
</evidence>
<evidence type="ECO:0000313" key="2">
    <source>
        <dbReference type="Proteomes" id="UP000231279"/>
    </source>
</evidence>
<reference evidence="2" key="1">
    <citation type="journal article" date="2018" name="Gigascience">
        <title>Genome assembly of the Pink Ipe (Handroanthus impetiginosus, Bignoniaceae), a highly valued, ecologically keystone Neotropical timber forest tree.</title>
        <authorList>
            <person name="Silva-Junior O.B."/>
            <person name="Grattapaglia D."/>
            <person name="Novaes E."/>
            <person name="Collevatti R.G."/>
        </authorList>
    </citation>
    <scope>NUCLEOTIDE SEQUENCE [LARGE SCALE GENOMIC DNA]</scope>
    <source>
        <strain evidence="2">cv. UFG-1</strain>
    </source>
</reference>
<dbReference type="Proteomes" id="UP000231279">
    <property type="component" value="Unassembled WGS sequence"/>
</dbReference>